<evidence type="ECO:0000313" key="6">
    <source>
        <dbReference type="Proteomes" id="UP000033202"/>
    </source>
</evidence>
<dbReference type="Pfam" id="PF00535">
    <property type="entry name" value="Glycos_transf_2"/>
    <property type="match status" value="1"/>
</dbReference>
<dbReference type="Proteomes" id="UP000033202">
    <property type="component" value="Unassembled WGS sequence"/>
</dbReference>
<keyword evidence="6" id="KW-1185">Reference proteome</keyword>
<dbReference type="InterPro" id="IPR001173">
    <property type="entry name" value="Glyco_trans_2-like"/>
</dbReference>
<protein>
    <recommendedName>
        <fullName evidence="4">Glycosyltransferase 2-like domain-containing protein</fullName>
    </recommendedName>
</protein>
<dbReference type="RefSeq" id="WP_046347574.1">
    <property type="nucleotide sequence ID" value="NZ_BBWU01000019.1"/>
</dbReference>
<keyword evidence="3" id="KW-0808">Transferase</keyword>
<evidence type="ECO:0000259" key="4">
    <source>
        <dbReference type="Pfam" id="PF00535"/>
    </source>
</evidence>
<keyword evidence="2" id="KW-0328">Glycosyltransferase</keyword>
<dbReference type="GO" id="GO:0016757">
    <property type="term" value="F:glycosyltransferase activity"/>
    <property type="evidence" value="ECO:0007669"/>
    <property type="project" value="UniProtKB-KW"/>
</dbReference>
<dbReference type="PANTHER" id="PTHR43179">
    <property type="entry name" value="RHAMNOSYLTRANSFERASE WBBL"/>
    <property type="match status" value="1"/>
</dbReference>
<name>A0A0E9MMJ1_9SPHN</name>
<evidence type="ECO:0000256" key="3">
    <source>
        <dbReference type="ARBA" id="ARBA00022679"/>
    </source>
</evidence>
<dbReference type="EMBL" id="BBWU01000019">
    <property type="protein sequence ID" value="GAO38728.1"/>
    <property type="molecule type" value="Genomic_DNA"/>
</dbReference>
<comment type="caution">
    <text evidence="5">The sequence shown here is derived from an EMBL/GenBank/DDBJ whole genome shotgun (WGS) entry which is preliminary data.</text>
</comment>
<feature type="domain" description="Glycosyltransferase 2-like" evidence="4">
    <location>
        <begin position="15"/>
        <end position="136"/>
    </location>
</feature>
<comment type="similarity">
    <text evidence="1">Belongs to the glycosyltransferase 2 family.</text>
</comment>
<reference evidence="5 6" key="1">
    <citation type="submission" date="2015-04" db="EMBL/GenBank/DDBJ databases">
        <title>Whole genome shotgun sequence of Sphingomonas changbaiensis NBRC 104936.</title>
        <authorList>
            <person name="Katano-Makiyama Y."/>
            <person name="Hosoyama A."/>
            <person name="Hashimoto M."/>
            <person name="Noguchi M."/>
            <person name="Tsuchikane K."/>
            <person name="Ohji S."/>
            <person name="Yamazoe A."/>
            <person name="Ichikawa N."/>
            <person name="Kimura A."/>
            <person name="Fujita N."/>
        </authorList>
    </citation>
    <scope>NUCLEOTIDE SEQUENCE [LARGE SCALE GENOMIC DNA]</scope>
    <source>
        <strain evidence="5 6">NBRC 104936</strain>
    </source>
</reference>
<dbReference type="AlphaFoldDB" id="A0A0E9MMJ1"/>
<dbReference type="SUPFAM" id="SSF53448">
    <property type="entry name" value="Nucleotide-diphospho-sugar transferases"/>
    <property type="match status" value="1"/>
</dbReference>
<accession>A0A0E9MMJ1</accession>
<dbReference type="PANTHER" id="PTHR43179:SF12">
    <property type="entry name" value="GALACTOFURANOSYLTRANSFERASE GLFT2"/>
    <property type="match status" value="1"/>
</dbReference>
<dbReference type="CDD" id="cd00761">
    <property type="entry name" value="Glyco_tranf_GTA_type"/>
    <property type="match status" value="1"/>
</dbReference>
<sequence length="305" mass="33775">MTAGVDPVPAEPIVTVVVPHYGDLPGLDQCLQALANQSIGPERYRIIVADNDSPEGAEAVSRVVDGRADLVFVEERGAGPARNAGAGHVATPFIAFTDSDCVPDQRWLEEALGCFRGSPAPDFVGGRVDVLVDRPSALTPAEAFERVFAFDNEAYVRKKKFTVTANLVCPRTVFDRVGGFRNGVSEDLDWCHRAAEAGYRIGYADGASVGHPARRTLSQLTRKWSRIQRETASLTMRRPGGRLRWLVRSWLIPLSIAPGLVRICRTDKLTGFGDRWRAFLGLAYIRLWRFFDAQRIFLSHRPDPD</sequence>
<dbReference type="OrthoDB" id="114108at2"/>
<evidence type="ECO:0000256" key="1">
    <source>
        <dbReference type="ARBA" id="ARBA00006739"/>
    </source>
</evidence>
<gene>
    <name evidence="5" type="ORF">SCH01S_19_00320</name>
</gene>
<organism evidence="5 6">
    <name type="scientific">Sphingomonas changbaiensis NBRC 104936</name>
    <dbReference type="NCBI Taxonomy" id="1219043"/>
    <lineage>
        <taxon>Bacteria</taxon>
        <taxon>Pseudomonadati</taxon>
        <taxon>Pseudomonadota</taxon>
        <taxon>Alphaproteobacteria</taxon>
        <taxon>Sphingomonadales</taxon>
        <taxon>Sphingomonadaceae</taxon>
        <taxon>Sphingomonas</taxon>
    </lineage>
</organism>
<dbReference type="InterPro" id="IPR029044">
    <property type="entry name" value="Nucleotide-diphossugar_trans"/>
</dbReference>
<proteinExistence type="inferred from homology"/>
<evidence type="ECO:0000256" key="2">
    <source>
        <dbReference type="ARBA" id="ARBA00022676"/>
    </source>
</evidence>
<dbReference type="Gene3D" id="3.90.550.10">
    <property type="entry name" value="Spore Coat Polysaccharide Biosynthesis Protein SpsA, Chain A"/>
    <property type="match status" value="1"/>
</dbReference>
<evidence type="ECO:0000313" key="5">
    <source>
        <dbReference type="EMBL" id="GAO38728.1"/>
    </source>
</evidence>
<dbReference type="STRING" id="1219043.SCH01S_19_00320"/>